<accession>A0A161SKX5</accession>
<comment type="caution">
    <text evidence="1">The sequence shown here is derived from an EMBL/GenBank/DDBJ whole genome shotgun (WGS) entry which is preliminary data.</text>
</comment>
<name>A0A161SKX5_9BRAD</name>
<dbReference type="RefSeq" id="WP_068738365.1">
    <property type="nucleotide sequence ID" value="NZ_LVYV01000055.1"/>
</dbReference>
<evidence type="ECO:0000313" key="1">
    <source>
        <dbReference type="EMBL" id="KZD20702.1"/>
    </source>
</evidence>
<evidence type="ECO:0000313" key="2">
    <source>
        <dbReference type="Proteomes" id="UP000076574"/>
    </source>
</evidence>
<dbReference type="EMBL" id="LVYV01000055">
    <property type="protein sequence ID" value="KZD20702.1"/>
    <property type="molecule type" value="Genomic_DNA"/>
</dbReference>
<gene>
    <name evidence="1" type="ORF">A4A58_18415</name>
</gene>
<proteinExistence type="predicted"/>
<dbReference type="OrthoDB" id="7375646at2"/>
<dbReference type="Proteomes" id="UP000076574">
    <property type="component" value="Unassembled WGS sequence"/>
</dbReference>
<keyword evidence="2" id="KW-1185">Reference proteome</keyword>
<organism evidence="1 2">
    <name type="scientific">Tardiphaga robiniae</name>
    <dbReference type="NCBI Taxonomy" id="943830"/>
    <lineage>
        <taxon>Bacteria</taxon>
        <taxon>Pseudomonadati</taxon>
        <taxon>Pseudomonadota</taxon>
        <taxon>Alphaproteobacteria</taxon>
        <taxon>Hyphomicrobiales</taxon>
        <taxon>Nitrobacteraceae</taxon>
        <taxon>Tardiphaga</taxon>
    </lineage>
</organism>
<protein>
    <submittedName>
        <fullName evidence="1">Uncharacterized protein</fullName>
    </submittedName>
</protein>
<sequence length="139" mass="15526">MCDYSLHAVANRPAEVADRLVSTRFPSTTTKGFASFDDPNVAVCLRPGTEIAFEENVRVDGWVFRRNVNDRLARFRQIELGQYHNHHDALEFSNGRIVLVTDLRPGQKAIVLQLPVSQAIQKNKTTAPAATPRVARTTP</sequence>
<reference evidence="1 2" key="1">
    <citation type="submission" date="2016-03" db="EMBL/GenBank/DDBJ databases">
        <title>Microsymbionts genomes from the relict species Vavilovia formosa (Stev.) Fed.</title>
        <authorList>
            <person name="Kopat V."/>
            <person name="Chirak E."/>
            <person name="Kimeklis A."/>
            <person name="Andronov E."/>
        </authorList>
    </citation>
    <scope>NUCLEOTIDE SEQUENCE [LARGE SCALE GENOMIC DNA]</scope>
    <source>
        <strain evidence="1 2">Vaf07</strain>
    </source>
</reference>
<dbReference type="AlphaFoldDB" id="A0A161SKX5"/>